<sequence>MAIVMLNNQSRRVAAHPGLELLWHMMTIMASF</sequence>
<dbReference type="Proteomes" id="UP000002350">
    <property type="component" value="Chromosome"/>
</dbReference>
<name>D4ZGP9_SHEVD</name>
<evidence type="ECO:0000313" key="1">
    <source>
        <dbReference type="EMBL" id="BAJ00848.1"/>
    </source>
</evidence>
<dbReference type="KEGG" id="svo:SVI_0877"/>
<gene>
    <name evidence="1" type="ordered locus">SVI_0877</name>
</gene>
<organism evidence="1 2">
    <name type="scientific">Shewanella violacea (strain JCM 10179 / CIP 106290 / LMG 19151 / DSS12)</name>
    <dbReference type="NCBI Taxonomy" id="637905"/>
    <lineage>
        <taxon>Bacteria</taxon>
        <taxon>Pseudomonadati</taxon>
        <taxon>Pseudomonadota</taxon>
        <taxon>Gammaproteobacteria</taxon>
        <taxon>Alteromonadales</taxon>
        <taxon>Shewanellaceae</taxon>
        <taxon>Shewanella</taxon>
    </lineage>
</organism>
<dbReference type="AlphaFoldDB" id="D4ZGP9"/>
<protein>
    <submittedName>
        <fullName evidence="1">Uncharacterized protein</fullName>
    </submittedName>
</protein>
<dbReference type="HOGENOM" id="CLU_3391318_0_0_6"/>
<reference evidence="2" key="1">
    <citation type="journal article" date="2010" name="Mol. Biosyst.">
        <title>Complete genome sequence and comparative analysis of Shewanella violacea, a psychrophilic and piezophilic bacterium from deep sea floor sediments.</title>
        <authorList>
            <person name="Aono E."/>
            <person name="Baba T."/>
            <person name="Ara T."/>
            <person name="Nishi T."/>
            <person name="Nakamichi T."/>
            <person name="Inamoto E."/>
            <person name="Toyonaga H."/>
            <person name="Hasegawa M."/>
            <person name="Takai Y."/>
            <person name="Okumura Y."/>
            <person name="Baba M."/>
            <person name="Tomita M."/>
            <person name="Kato C."/>
            <person name="Oshima T."/>
            <person name="Nakasone K."/>
            <person name="Mori H."/>
        </authorList>
    </citation>
    <scope>NUCLEOTIDE SEQUENCE [LARGE SCALE GENOMIC DNA]</scope>
    <source>
        <strain evidence="2">JCM 10179 / CIP 106290 / LMG 19151 / DSS12</strain>
    </source>
</reference>
<keyword evidence="2" id="KW-1185">Reference proteome</keyword>
<proteinExistence type="predicted"/>
<dbReference type="EMBL" id="AP011177">
    <property type="protein sequence ID" value="BAJ00848.1"/>
    <property type="molecule type" value="Genomic_DNA"/>
</dbReference>
<accession>D4ZGP9</accession>
<evidence type="ECO:0000313" key="2">
    <source>
        <dbReference type="Proteomes" id="UP000002350"/>
    </source>
</evidence>